<evidence type="ECO:0008006" key="4">
    <source>
        <dbReference type="Google" id="ProtNLM"/>
    </source>
</evidence>
<evidence type="ECO:0000256" key="1">
    <source>
        <dbReference type="SAM" id="MobiDB-lite"/>
    </source>
</evidence>
<comment type="caution">
    <text evidence="2">The sequence shown here is derived from an EMBL/GenBank/DDBJ whole genome shotgun (WGS) entry which is preliminary data.</text>
</comment>
<name>A0ABV2GDL3_9BACL</name>
<protein>
    <recommendedName>
        <fullName evidence="4">Spore coat protein</fullName>
    </recommendedName>
</protein>
<evidence type="ECO:0000313" key="2">
    <source>
        <dbReference type="EMBL" id="MET3576379.1"/>
    </source>
</evidence>
<accession>A0ABV2GDL3</accession>
<organism evidence="2 3">
    <name type="scientific">Bhargavaea ullalensis</name>
    <dbReference type="NCBI Taxonomy" id="1265685"/>
    <lineage>
        <taxon>Bacteria</taxon>
        <taxon>Bacillati</taxon>
        <taxon>Bacillota</taxon>
        <taxon>Bacilli</taxon>
        <taxon>Bacillales</taxon>
        <taxon>Caryophanaceae</taxon>
        <taxon>Bhargavaea</taxon>
    </lineage>
</organism>
<sequence>MGIFSKGAIEKGNEQDTTPELFSADTITSANLNDLEKIMAHHLLLSKLCSAGISTVKLPDLKKTIESMRSDHLQQMSDLLEFIKNGKEGAS</sequence>
<dbReference type="RefSeq" id="WP_354198370.1">
    <property type="nucleotide sequence ID" value="NZ_JBEPLW010000021.1"/>
</dbReference>
<gene>
    <name evidence="2" type="ORF">ABID49_002297</name>
</gene>
<feature type="region of interest" description="Disordered" evidence="1">
    <location>
        <begin position="1"/>
        <end position="20"/>
    </location>
</feature>
<dbReference type="Proteomes" id="UP001549099">
    <property type="component" value="Unassembled WGS sequence"/>
</dbReference>
<proteinExistence type="predicted"/>
<evidence type="ECO:0000313" key="3">
    <source>
        <dbReference type="Proteomes" id="UP001549099"/>
    </source>
</evidence>
<dbReference type="EMBL" id="JBEPLW010000021">
    <property type="protein sequence ID" value="MET3576379.1"/>
    <property type="molecule type" value="Genomic_DNA"/>
</dbReference>
<reference evidence="2 3" key="1">
    <citation type="submission" date="2024-06" db="EMBL/GenBank/DDBJ databases">
        <title>Genomic Encyclopedia of Type Strains, Phase IV (KMG-IV): sequencing the most valuable type-strain genomes for metagenomic binning, comparative biology and taxonomic classification.</title>
        <authorList>
            <person name="Goeker M."/>
        </authorList>
    </citation>
    <scope>NUCLEOTIDE SEQUENCE [LARGE SCALE GENOMIC DNA]</scope>
    <source>
        <strain evidence="2 3">DSM 26128</strain>
    </source>
</reference>
<keyword evidence="3" id="KW-1185">Reference proteome</keyword>